<dbReference type="InterPro" id="IPR040911">
    <property type="entry name" value="Exostosin_GT47"/>
</dbReference>
<protein>
    <recommendedName>
        <fullName evidence="4">EGF-like domain-containing protein</fullName>
    </recommendedName>
</protein>
<dbReference type="Proteomes" id="UP000008141">
    <property type="component" value="Unassembled WGS sequence"/>
</dbReference>
<evidence type="ECO:0000313" key="5">
    <source>
        <dbReference type="EMBL" id="EFN54847.1"/>
    </source>
</evidence>
<proteinExistence type="inferred from homology"/>
<dbReference type="Pfam" id="PF23106">
    <property type="entry name" value="EGF_Teneurin"/>
    <property type="match status" value="1"/>
</dbReference>
<evidence type="ECO:0000313" key="6">
    <source>
        <dbReference type="Proteomes" id="UP000008141"/>
    </source>
</evidence>
<dbReference type="Pfam" id="PF03016">
    <property type="entry name" value="Exostosin_GT47"/>
    <property type="match status" value="1"/>
</dbReference>
<dbReference type="PANTHER" id="PTHR11062:SF268">
    <property type="entry name" value="FAMILY PROTEIN, PUTATIVE, EXPRESSED-RELATED"/>
    <property type="match status" value="1"/>
</dbReference>
<comment type="subcellular location">
    <subcellularLocation>
        <location evidence="1">Golgi apparatus membrane</location>
        <topology evidence="1">Single-pass type II membrane protein</topology>
    </subcellularLocation>
</comment>
<dbReference type="EMBL" id="GL433846">
    <property type="protein sequence ID" value="EFN54847.1"/>
    <property type="molecule type" value="Genomic_DNA"/>
</dbReference>
<evidence type="ECO:0000259" key="4">
    <source>
        <dbReference type="PROSITE" id="PS01186"/>
    </source>
</evidence>
<dbReference type="OrthoDB" id="523138at2759"/>
<reference evidence="5 6" key="1">
    <citation type="journal article" date="2010" name="Plant Cell">
        <title>The Chlorella variabilis NC64A genome reveals adaptation to photosymbiosis, coevolution with viruses, and cryptic sex.</title>
        <authorList>
            <person name="Blanc G."/>
            <person name="Duncan G."/>
            <person name="Agarkova I."/>
            <person name="Borodovsky M."/>
            <person name="Gurnon J."/>
            <person name="Kuo A."/>
            <person name="Lindquist E."/>
            <person name="Lucas S."/>
            <person name="Pangilinan J."/>
            <person name="Polle J."/>
            <person name="Salamov A."/>
            <person name="Terry A."/>
            <person name="Yamada T."/>
            <person name="Dunigan D.D."/>
            <person name="Grigoriev I.V."/>
            <person name="Claverie J.M."/>
            <person name="Van Etten J.L."/>
        </authorList>
    </citation>
    <scope>NUCLEOTIDE SEQUENCE [LARGE SCALE GENOMIC DNA]</scope>
    <source>
        <strain evidence="5 6">NC64A</strain>
    </source>
</reference>
<accession>E1ZH15</accession>
<name>E1ZH15_CHLVA</name>
<dbReference type="FunCoup" id="E1ZH15">
    <property type="interactions" value="140"/>
</dbReference>
<evidence type="ECO:0000256" key="1">
    <source>
        <dbReference type="ARBA" id="ARBA00004323"/>
    </source>
</evidence>
<dbReference type="AlphaFoldDB" id="E1ZH15"/>
<dbReference type="GO" id="GO:0000139">
    <property type="term" value="C:Golgi membrane"/>
    <property type="evidence" value="ECO:0007669"/>
    <property type="project" value="UniProtKB-SubCell"/>
</dbReference>
<comment type="similarity">
    <text evidence="2">Belongs to the glycosyltransferase 47 family.</text>
</comment>
<feature type="domain" description="EGF-like" evidence="4">
    <location>
        <begin position="172"/>
        <end position="183"/>
    </location>
</feature>
<dbReference type="Gene3D" id="2.10.25.10">
    <property type="entry name" value="Laminin"/>
    <property type="match status" value="1"/>
</dbReference>
<organism evidence="6">
    <name type="scientific">Chlorella variabilis</name>
    <name type="common">Green alga</name>
    <dbReference type="NCBI Taxonomy" id="554065"/>
    <lineage>
        <taxon>Eukaryota</taxon>
        <taxon>Viridiplantae</taxon>
        <taxon>Chlorophyta</taxon>
        <taxon>core chlorophytes</taxon>
        <taxon>Trebouxiophyceae</taxon>
        <taxon>Chlorellales</taxon>
        <taxon>Chlorellaceae</taxon>
        <taxon>Chlorella clade</taxon>
        <taxon>Chlorella</taxon>
    </lineage>
</organism>
<keyword evidence="6" id="KW-1185">Reference proteome</keyword>
<sequence length="833" mass="92481">MAPRFASSSGGSQRKARQRQASVLVLSLVAAGLLARKYSASFATAAAESSPTRPQPLQSSLLSSLRLQLGDVVSGGGGGSSSSGGGGSSVWGLLGAASATDRRATQQRIVYEPIAAPDPAVVKERCQGTTGDWCGRYEAQKEIPAKPPPQGNKTCLWNCNFVGVCDAMKGLCRCPAGWNDDSCSTRMKRPCSQRVREHGFEPYNEPVDPNGGAGTTMACHDLCDEDIAACYCNSTFKHGRIPAEPHMPPGTPPTRRGRPIAHMCRRSSPGSWGDVAPDLLYGADGWCESDSPKYHCPCIMDGVGGPTCEDPVEAYCPNQCNGHGECLLGFCKCHEGWFGMEEKERPWLKAHVHTPAARDPEEGATRKRPLIYVYELPPFYNSVMLQYRVSREGCVHRFFDDRNATVFNDMMHLYNPEPGLHEALLQSEHRTLDPDEADFFYIPAFVSCFLFPVLSATDFPYFHGGPVAWRTHAAANMFIEVYHWIRSHYPYWDRNGGRDHIVGSFHDEGSCWVPAVLRPAIILSHWGRTEFPHVSGTGYWPDNYTSDSHHPVWQPEGHTHKLGEFPCYDPKKARAAPPPRPPGATPYCADLVLPVMHSAQKYLESPMLGAPTRERRILAFFKGRTQQSNPEYSRGIRQTLENLTREHDWWGKHKVHVGEEMPEGESDSYSAMLAQSVFCFALMGDGFSSRTDDAIIHGCIPVLIQDGVEPTWSNLLDTGSYSVRILQKDMERVPEILQAISKEDVARMQANLGKVWRRHLWSGFRPYTAQVKQLLAERREETSKAEVKSAPPSLTDYDPAQDDAFATILQYLYSRLDDLGAHAPAPPADKEQR</sequence>
<dbReference type="GO" id="GO:0016757">
    <property type="term" value="F:glycosyltransferase activity"/>
    <property type="evidence" value="ECO:0007669"/>
    <property type="project" value="InterPro"/>
</dbReference>
<dbReference type="PANTHER" id="PTHR11062">
    <property type="entry name" value="EXOSTOSIN HEPARAN SULFATE GLYCOSYLTRANSFERASE -RELATED"/>
    <property type="match status" value="1"/>
</dbReference>
<dbReference type="InterPro" id="IPR004263">
    <property type="entry name" value="Exostosin"/>
</dbReference>
<dbReference type="OMA" id="EIGRWFS"/>
<dbReference type="PROSITE" id="PS01186">
    <property type="entry name" value="EGF_2"/>
    <property type="match status" value="1"/>
</dbReference>
<evidence type="ECO:0000256" key="3">
    <source>
        <dbReference type="ARBA" id="ARBA00023034"/>
    </source>
</evidence>
<dbReference type="eggNOG" id="KOG1021">
    <property type="taxonomic scope" value="Eukaryota"/>
</dbReference>
<dbReference type="GeneID" id="17354192"/>
<dbReference type="RefSeq" id="XP_005846949.1">
    <property type="nucleotide sequence ID" value="XM_005846887.1"/>
</dbReference>
<dbReference type="KEGG" id="cvr:CHLNCDRAFT_134888"/>
<evidence type="ECO:0000256" key="2">
    <source>
        <dbReference type="ARBA" id="ARBA00010271"/>
    </source>
</evidence>
<dbReference type="InterPro" id="IPR000742">
    <property type="entry name" value="EGF"/>
</dbReference>
<keyword evidence="3" id="KW-0333">Golgi apparatus</keyword>
<dbReference type="InParanoid" id="E1ZH15"/>
<gene>
    <name evidence="5" type="ORF">CHLNCDRAFT_134888</name>
</gene>